<feature type="region of interest" description="Disordered" evidence="1">
    <location>
        <begin position="1"/>
        <end position="26"/>
    </location>
</feature>
<dbReference type="InterPro" id="IPR007820">
    <property type="entry name" value="AbrB_fam"/>
</dbReference>
<dbReference type="PANTHER" id="PTHR38457">
    <property type="entry name" value="REGULATOR ABRB-RELATED"/>
    <property type="match status" value="1"/>
</dbReference>
<comment type="caution">
    <text evidence="3">The sequence shown here is derived from an EMBL/GenBank/DDBJ whole genome shotgun (WGS) entry which is preliminary data.</text>
</comment>
<proteinExistence type="predicted"/>
<evidence type="ECO:0000256" key="1">
    <source>
        <dbReference type="SAM" id="MobiDB-lite"/>
    </source>
</evidence>
<dbReference type="AlphaFoldDB" id="A0A2N3L2S6"/>
<name>A0A2N3L2S6_9PROT</name>
<dbReference type="Pfam" id="PF05145">
    <property type="entry name" value="AbrB"/>
    <property type="match status" value="1"/>
</dbReference>
<dbReference type="PANTHER" id="PTHR38457:SF1">
    <property type="entry name" value="REGULATOR ABRB-RELATED"/>
    <property type="match status" value="1"/>
</dbReference>
<sequence length="386" mass="40689">MRRLPVSSDSDLSDLAQTPQPAPNERIGRLPKSLQWLLMVTVSLGFSVLLHEFHVPAALLLGPMIIGIIMGTNGATIATPKPIYLGAQSVLGVMIGGSMSIGILTSFTHDWALILGVTALTMIASSLLGWILCVRQVLPGTAGIWGSSPGAASAMVIMAEAFGADARLVAFMQYVRVVIVVAVASSIANLWVDPELAAAAGTYDWFPAIDYGQFAITLALVVGLCVAGIYSRLPSGPLLLPIIITTILHINGWVDIVLPEWFLGLAYAAIGWAVGLKFTPAVIRHAAYALPKILLSITVLIAFCASISVLLVVFMDVDPLTAYLATSPGGLDSVAIIAASTNVDLSFILVLQATRFFMVLALGPPLARLIARRTAKFNPGPDVPLS</sequence>
<keyword evidence="2" id="KW-1133">Transmembrane helix</keyword>
<keyword evidence="2" id="KW-0812">Transmembrane</keyword>
<dbReference type="NCBIfam" id="TIGR03082">
    <property type="entry name" value="Gneg_AbrB_dup"/>
    <property type="match status" value="2"/>
</dbReference>
<feature type="transmembrane region" description="Helical" evidence="2">
    <location>
        <begin position="212"/>
        <end position="231"/>
    </location>
</feature>
<dbReference type="GO" id="GO:0010468">
    <property type="term" value="P:regulation of gene expression"/>
    <property type="evidence" value="ECO:0007669"/>
    <property type="project" value="InterPro"/>
</dbReference>
<feature type="transmembrane region" description="Helical" evidence="2">
    <location>
        <begin position="111"/>
        <end position="132"/>
    </location>
</feature>
<dbReference type="GO" id="GO:0004497">
    <property type="term" value="F:monooxygenase activity"/>
    <property type="evidence" value="ECO:0007669"/>
    <property type="project" value="UniProtKB-KW"/>
</dbReference>
<evidence type="ECO:0000313" key="4">
    <source>
        <dbReference type="Proteomes" id="UP000233332"/>
    </source>
</evidence>
<feature type="transmembrane region" description="Helical" evidence="2">
    <location>
        <begin position="174"/>
        <end position="192"/>
    </location>
</feature>
<feature type="transmembrane region" description="Helical" evidence="2">
    <location>
        <begin position="83"/>
        <end position="104"/>
    </location>
</feature>
<feature type="transmembrane region" description="Helical" evidence="2">
    <location>
        <begin position="262"/>
        <end position="281"/>
    </location>
</feature>
<dbReference type="InterPro" id="IPR017516">
    <property type="entry name" value="AbrB_dup"/>
</dbReference>
<feature type="transmembrane region" description="Helical" evidence="2">
    <location>
        <begin position="57"/>
        <end position="77"/>
    </location>
</feature>
<protein>
    <submittedName>
        <fullName evidence="3">Ammonia monooxygenase</fullName>
    </submittedName>
</protein>
<dbReference type="Proteomes" id="UP000233332">
    <property type="component" value="Unassembled WGS sequence"/>
</dbReference>
<keyword evidence="3" id="KW-0503">Monooxygenase</keyword>
<accession>A0A2N3L2S6</accession>
<keyword evidence="2" id="KW-0472">Membrane</keyword>
<keyword evidence="3" id="KW-0560">Oxidoreductase</keyword>
<gene>
    <name evidence="3" type="ORF">COO92_17290</name>
</gene>
<reference evidence="3 4" key="1">
    <citation type="submission" date="2017-09" db="EMBL/GenBank/DDBJ databases">
        <title>Biodiversity and function of Thalassospira species in the particle-attached aromatic-hydrocarbon-degrading consortia from the surface seawater of the China South Sea.</title>
        <authorList>
            <person name="Dong C."/>
            <person name="Lai Q."/>
            <person name="Shao Z."/>
        </authorList>
    </citation>
    <scope>NUCLEOTIDE SEQUENCE [LARGE SCALE GENOMIC DNA]</scope>
    <source>
        <strain evidence="3 4">139Z-12</strain>
    </source>
</reference>
<evidence type="ECO:0000313" key="3">
    <source>
        <dbReference type="EMBL" id="PKR57124.1"/>
    </source>
</evidence>
<dbReference type="PIRSF" id="PIRSF038991">
    <property type="entry name" value="Protein_AbrB"/>
    <property type="match status" value="1"/>
</dbReference>
<feature type="transmembrane region" description="Helical" evidence="2">
    <location>
        <begin position="144"/>
        <end position="162"/>
    </location>
</feature>
<dbReference type="EMBL" id="NXGX01000007">
    <property type="protein sequence ID" value="PKR57124.1"/>
    <property type="molecule type" value="Genomic_DNA"/>
</dbReference>
<evidence type="ECO:0000256" key="2">
    <source>
        <dbReference type="SAM" id="Phobius"/>
    </source>
</evidence>
<feature type="transmembrane region" description="Helical" evidence="2">
    <location>
        <begin position="33"/>
        <end position="50"/>
    </location>
</feature>
<organism evidence="3 4">
    <name type="scientific">Thalassospira lohafexi</name>
    <dbReference type="NCBI Taxonomy" id="744227"/>
    <lineage>
        <taxon>Bacteria</taxon>
        <taxon>Pseudomonadati</taxon>
        <taxon>Pseudomonadota</taxon>
        <taxon>Alphaproteobacteria</taxon>
        <taxon>Rhodospirillales</taxon>
        <taxon>Thalassospiraceae</taxon>
        <taxon>Thalassospira</taxon>
    </lineage>
</organism>
<dbReference type="GO" id="GO:0016020">
    <property type="term" value="C:membrane"/>
    <property type="evidence" value="ECO:0007669"/>
    <property type="project" value="InterPro"/>
</dbReference>
<feature type="transmembrane region" description="Helical" evidence="2">
    <location>
        <begin position="293"/>
        <end position="315"/>
    </location>
</feature>
<feature type="transmembrane region" description="Helical" evidence="2">
    <location>
        <begin position="238"/>
        <end position="256"/>
    </location>
</feature>
<keyword evidence="4" id="KW-1185">Reference proteome</keyword>
<feature type="transmembrane region" description="Helical" evidence="2">
    <location>
        <begin position="335"/>
        <end position="363"/>
    </location>
</feature>